<organism evidence="7 8">
    <name type="scientific">Phytophthora lilii</name>
    <dbReference type="NCBI Taxonomy" id="2077276"/>
    <lineage>
        <taxon>Eukaryota</taxon>
        <taxon>Sar</taxon>
        <taxon>Stramenopiles</taxon>
        <taxon>Oomycota</taxon>
        <taxon>Peronosporomycetes</taxon>
        <taxon>Peronosporales</taxon>
        <taxon>Peronosporaceae</taxon>
        <taxon>Phytophthora</taxon>
    </lineage>
</organism>
<sequence length="456" mass="51606">MNRRCRLTDTPVKLPVDDSNESIWPVPADYIKQVLGDVDTFRCLPKEIPLLDYENSTDGYTKETSPWSTAQDCFWPVDDTDELLCAASGQSGNHACSSGMTCGSDYDAFGNPRFNHHKAMDFALYRTSLNWGLTTFDNIGRAFFTIFQSITQEGWTSIMYMVMDSSQPTIGAIFFVVLIIFASFFVMNLTLAVISEEFNLDQKPGKTAAQKREEERKAKLEKEKAEKLARDHWLNAVVSHKLFAGFIMAVILANTAVLSLDHYPMPTQMDEDLEIVNFALSCVFVIEMVMKLFGLGLRQYSRDKFNLFDAFIVTMGLLEMIASPPSFMSSNPPKKGAVSALRSFRLFRVFKLARDWKSLRELLEMIARAVASITNFGVLLFLFIYIYALVGVQVGTLHGSIVPFKTHLLGLHAQFFGNTMRFDDEGYPTPFTLEGFWDGTVNMKNRYRHTASQFLS</sequence>
<dbReference type="PANTHER" id="PTHR10037">
    <property type="entry name" value="VOLTAGE-GATED CATION CHANNEL CALCIUM AND SODIUM"/>
    <property type="match status" value="1"/>
</dbReference>
<evidence type="ECO:0000256" key="1">
    <source>
        <dbReference type="ARBA" id="ARBA00004141"/>
    </source>
</evidence>
<dbReference type="Pfam" id="PF00520">
    <property type="entry name" value="Ion_trans"/>
    <property type="match status" value="2"/>
</dbReference>
<dbReference type="AlphaFoldDB" id="A0A9W6UB73"/>
<dbReference type="GO" id="GO:0005248">
    <property type="term" value="F:voltage-gated sodium channel activity"/>
    <property type="evidence" value="ECO:0007669"/>
    <property type="project" value="TreeGrafter"/>
</dbReference>
<feature type="domain" description="Ion transport" evidence="6">
    <location>
        <begin position="130"/>
        <end position="201"/>
    </location>
</feature>
<dbReference type="GO" id="GO:0001518">
    <property type="term" value="C:voltage-gated sodium channel complex"/>
    <property type="evidence" value="ECO:0007669"/>
    <property type="project" value="TreeGrafter"/>
</dbReference>
<dbReference type="Gene3D" id="1.20.120.350">
    <property type="entry name" value="Voltage-gated potassium channels. Chain C"/>
    <property type="match status" value="1"/>
</dbReference>
<evidence type="ECO:0000313" key="8">
    <source>
        <dbReference type="Proteomes" id="UP001165083"/>
    </source>
</evidence>
<feature type="transmembrane region" description="Helical" evidence="5">
    <location>
        <begin position="365"/>
        <end position="390"/>
    </location>
</feature>
<keyword evidence="2 5" id="KW-0812">Transmembrane</keyword>
<evidence type="ECO:0000256" key="3">
    <source>
        <dbReference type="ARBA" id="ARBA00022989"/>
    </source>
</evidence>
<dbReference type="Proteomes" id="UP001165083">
    <property type="component" value="Unassembled WGS sequence"/>
</dbReference>
<evidence type="ECO:0000256" key="2">
    <source>
        <dbReference type="ARBA" id="ARBA00022692"/>
    </source>
</evidence>
<gene>
    <name evidence="7" type="ORF">Plil01_001266100</name>
</gene>
<evidence type="ECO:0000256" key="5">
    <source>
        <dbReference type="SAM" id="Phobius"/>
    </source>
</evidence>
<dbReference type="InterPro" id="IPR005821">
    <property type="entry name" value="Ion_trans_dom"/>
</dbReference>
<proteinExistence type="predicted"/>
<comment type="caution">
    <text evidence="7">The sequence shown here is derived from an EMBL/GenBank/DDBJ whole genome shotgun (WGS) entry which is preliminary data.</text>
</comment>
<keyword evidence="8" id="KW-1185">Reference proteome</keyword>
<dbReference type="SUPFAM" id="SSF81324">
    <property type="entry name" value="Voltage-gated potassium channels"/>
    <property type="match status" value="2"/>
</dbReference>
<evidence type="ECO:0000259" key="6">
    <source>
        <dbReference type="Pfam" id="PF00520"/>
    </source>
</evidence>
<evidence type="ECO:0000256" key="4">
    <source>
        <dbReference type="ARBA" id="ARBA00023136"/>
    </source>
</evidence>
<feature type="transmembrane region" description="Helical" evidence="5">
    <location>
        <begin position="275"/>
        <end position="293"/>
    </location>
</feature>
<dbReference type="EMBL" id="BSXW01000796">
    <property type="protein sequence ID" value="GMF29773.1"/>
    <property type="molecule type" value="Genomic_DNA"/>
</dbReference>
<dbReference type="InterPro" id="IPR043203">
    <property type="entry name" value="VGCC_Ca_Na"/>
</dbReference>
<feature type="transmembrane region" description="Helical" evidence="5">
    <location>
        <begin position="242"/>
        <end position="263"/>
    </location>
</feature>
<keyword evidence="3 5" id="KW-1133">Transmembrane helix</keyword>
<accession>A0A9W6UB73</accession>
<feature type="domain" description="Ion transport" evidence="6">
    <location>
        <begin position="240"/>
        <end position="395"/>
    </location>
</feature>
<evidence type="ECO:0000313" key="7">
    <source>
        <dbReference type="EMBL" id="GMF29773.1"/>
    </source>
</evidence>
<reference evidence="7" key="1">
    <citation type="submission" date="2023-04" db="EMBL/GenBank/DDBJ databases">
        <title>Phytophthora lilii NBRC 32176.</title>
        <authorList>
            <person name="Ichikawa N."/>
            <person name="Sato H."/>
            <person name="Tonouchi N."/>
        </authorList>
    </citation>
    <scope>NUCLEOTIDE SEQUENCE</scope>
    <source>
        <strain evidence="7">NBRC 32176</strain>
    </source>
</reference>
<protein>
    <submittedName>
        <fullName evidence="7">Unnamed protein product</fullName>
    </submittedName>
</protein>
<name>A0A9W6UB73_9STRA</name>
<keyword evidence="4 5" id="KW-0472">Membrane</keyword>
<feature type="transmembrane region" description="Helical" evidence="5">
    <location>
        <begin position="170"/>
        <end position="194"/>
    </location>
</feature>
<dbReference type="PANTHER" id="PTHR10037:SF62">
    <property type="entry name" value="SODIUM CHANNEL PROTEIN 60E"/>
    <property type="match status" value="1"/>
</dbReference>
<comment type="subcellular location">
    <subcellularLocation>
        <location evidence="1">Membrane</location>
        <topology evidence="1">Multi-pass membrane protein</topology>
    </subcellularLocation>
</comment>
<dbReference type="InterPro" id="IPR027359">
    <property type="entry name" value="Volt_channel_dom_sf"/>
</dbReference>
<dbReference type="OrthoDB" id="431720at2759"/>
<dbReference type="Gene3D" id="1.10.287.70">
    <property type="match status" value="2"/>
</dbReference>